<dbReference type="AlphaFoldDB" id="A0A0K2T053"/>
<accession>A0A0K2T053</accession>
<name>A0A0K2T053_LEPSM</name>
<feature type="non-terminal residue" evidence="2">
    <location>
        <position position="73"/>
    </location>
</feature>
<dbReference type="OrthoDB" id="531008at2759"/>
<sequence>MFDSFRSIKYKHDKRRKSVDNSVISTSGGNPISGGGGASIKFHKPSIESIFGKGRRSRRSSMVDQEPIQIKAP</sequence>
<reference evidence="2" key="1">
    <citation type="submission" date="2014-05" db="EMBL/GenBank/DDBJ databases">
        <authorList>
            <person name="Chronopoulou M."/>
        </authorList>
    </citation>
    <scope>NUCLEOTIDE SEQUENCE</scope>
    <source>
        <tissue evidence="2">Whole organism</tissue>
    </source>
</reference>
<evidence type="ECO:0000256" key="1">
    <source>
        <dbReference type="SAM" id="MobiDB-lite"/>
    </source>
</evidence>
<protein>
    <submittedName>
        <fullName evidence="2">Uncharacterized protein</fullName>
    </submittedName>
</protein>
<dbReference type="EMBL" id="HACA01002048">
    <property type="protein sequence ID" value="CDW19409.1"/>
    <property type="molecule type" value="Transcribed_RNA"/>
</dbReference>
<organism evidence="2">
    <name type="scientific">Lepeophtheirus salmonis</name>
    <name type="common">Salmon louse</name>
    <name type="synonym">Caligus salmonis</name>
    <dbReference type="NCBI Taxonomy" id="72036"/>
    <lineage>
        <taxon>Eukaryota</taxon>
        <taxon>Metazoa</taxon>
        <taxon>Ecdysozoa</taxon>
        <taxon>Arthropoda</taxon>
        <taxon>Crustacea</taxon>
        <taxon>Multicrustacea</taxon>
        <taxon>Hexanauplia</taxon>
        <taxon>Copepoda</taxon>
        <taxon>Siphonostomatoida</taxon>
        <taxon>Caligidae</taxon>
        <taxon>Lepeophtheirus</taxon>
    </lineage>
</organism>
<feature type="region of interest" description="Disordered" evidence="1">
    <location>
        <begin position="12"/>
        <end position="73"/>
    </location>
</feature>
<proteinExistence type="predicted"/>
<evidence type="ECO:0000313" key="2">
    <source>
        <dbReference type="EMBL" id="CDW19409.1"/>
    </source>
</evidence>